<accession>A0A845V409</accession>
<evidence type="ECO:0000256" key="1">
    <source>
        <dbReference type="SAM" id="Phobius"/>
    </source>
</evidence>
<feature type="transmembrane region" description="Helical" evidence="1">
    <location>
        <begin position="98"/>
        <end position="117"/>
    </location>
</feature>
<sequence length="206" mass="23017">MTEPTDHTDKPGKNPVKEMFLLAALYLPLGFFLWFFAASLLMFPTARLADLLLTGFFGDIFERVVQLGFQLEVQTAVILEREVDGRMAAVNLYVNPMIYAWGMALLFGLIMATPLSVKRRLFQMTIGFVVVTLVTTWGVFWETLTDLAFRSSPEAGAAAAGLGLDMNLIALCYQLGYLMLPAVVPIATWILMNRAFIENDILQRPL</sequence>
<comment type="caution">
    <text evidence="2">The sequence shown here is derived from an EMBL/GenBank/DDBJ whole genome shotgun (WGS) entry which is preliminary data.</text>
</comment>
<keyword evidence="1" id="KW-1133">Transmembrane helix</keyword>
<name>A0A845V409_9GAMM</name>
<dbReference type="InterPro" id="IPR049823">
    <property type="entry name" value="XrtH_assoc"/>
</dbReference>
<dbReference type="EMBL" id="JAAGSC010000034">
    <property type="protein sequence ID" value="NDY94961.1"/>
    <property type="molecule type" value="Genomic_DNA"/>
</dbReference>
<dbReference type="RefSeq" id="WP_164210373.1">
    <property type="nucleotide sequence ID" value="NZ_JAAGSC010000034.1"/>
</dbReference>
<feature type="transmembrane region" description="Helical" evidence="1">
    <location>
        <begin position="168"/>
        <end position="192"/>
    </location>
</feature>
<reference evidence="2 3" key="1">
    <citation type="submission" date="2020-02" db="EMBL/GenBank/DDBJ databases">
        <authorList>
            <person name="Zhang X.-Y."/>
        </authorList>
    </citation>
    <scope>NUCLEOTIDE SEQUENCE [LARGE SCALE GENOMIC DNA]</scope>
    <source>
        <strain evidence="2 3">C33</strain>
    </source>
</reference>
<evidence type="ECO:0000313" key="3">
    <source>
        <dbReference type="Proteomes" id="UP000484885"/>
    </source>
</evidence>
<evidence type="ECO:0000313" key="2">
    <source>
        <dbReference type="EMBL" id="NDY94961.1"/>
    </source>
</evidence>
<feature type="transmembrane region" description="Helical" evidence="1">
    <location>
        <begin position="20"/>
        <end position="43"/>
    </location>
</feature>
<dbReference type="Proteomes" id="UP000484885">
    <property type="component" value="Unassembled WGS sequence"/>
</dbReference>
<protein>
    <submittedName>
        <fullName evidence="2">Uncharacterized protein</fullName>
    </submittedName>
</protein>
<gene>
    <name evidence="2" type="ORF">G3I74_04380</name>
</gene>
<keyword evidence="1" id="KW-0812">Transmembrane</keyword>
<keyword evidence="3" id="KW-1185">Reference proteome</keyword>
<keyword evidence="1" id="KW-0472">Membrane</keyword>
<dbReference type="NCBIfam" id="NF041730">
    <property type="entry name" value="XrtH_assoc"/>
    <property type="match status" value="1"/>
</dbReference>
<proteinExistence type="predicted"/>
<dbReference type="AlphaFoldDB" id="A0A845V409"/>
<feature type="transmembrane region" description="Helical" evidence="1">
    <location>
        <begin position="124"/>
        <end position="141"/>
    </location>
</feature>
<organism evidence="2 3">
    <name type="scientific">Wenzhouxiangella limi</name>
    <dbReference type="NCBI Taxonomy" id="2707351"/>
    <lineage>
        <taxon>Bacteria</taxon>
        <taxon>Pseudomonadati</taxon>
        <taxon>Pseudomonadota</taxon>
        <taxon>Gammaproteobacteria</taxon>
        <taxon>Chromatiales</taxon>
        <taxon>Wenzhouxiangellaceae</taxon>
        <taxon>Wenzhouxiangella</taxon>
    </lineage>
</organism>